<protein>
    <submittedName>
        <fullName evidence="1">Uncharacterized protein</fullName>
    </submittedName>
</protein>
<evidence type="ECO:0000313" key="2">
    <source>
        <dbReference type="Proteomes" id="UP000255317"/>
    </source>
</evidence>
<gene>
    <name evidence="1" type="ORF">C8D94_101449</name>
</gene>
<organism evidence="1 2">
    <name type="scientific">Marinirhabdus gelatinilytica</name>
    <dbReference type="NCBI Taxonomy" id="1703343"/>
    <lineage>
        <taxon>Bacteria</taxon>
        <taxon>Pseudomonadati</taxon>
        <taxon>Bacteroidota</taxon>
        <taxon>Flavobacteriia</taxon>
        <taxon>Flavobacteriales</taxon>
        <taxon>Flavobacteriaceae</taxon>
    </lineage>
</organism>
<comment type="caution">
    <text evidence="1">The sequence shown here is derived from an EMBL/GenBank/DDBJ whole genome shotgun (WGS) entry which is preliminary data.</text>
</comment>
<accession>A0A370QJP0</accession>
<dbReference type="EMBL" id="QRAO01000001">
    <property type="protein sequence ID" value="RDK88575.1"/>
    <property type="molecule type" value="Genomic_DNA"/>
</dbReference>
<keyword evidence="2" id="KW-1185">Reference proteome</keyword>
<name>A0A370QJP0_9FLAO</name>
<proteinExistence type="predicted"/>
<dbReference type="AlphaFoldDB" id="A0A370QJP0"/>
<reference evidence="1 2" key="1">
    <citation type="submission" date="2018-07" db="EMBL/GenBank/DDBJ databases">
        <title>Genomic Encyclopedia of Type Strains, Phase IV (KMG-IV): sequencing the most valuable type-strain genomes for metagenomic binning, comparative biology and taxonomic classification.</title>
        <authorList>
            <person name="Goeker M."/>
        </authorList>
    </citation>
    <scope>NUCLEOTIDE SEQUENCE [LARGE SCALE GENOMIC DNA]</scope>
    <source>
        <strain evidence="1 2">DSM 101478</strain>
    </source>
</reference>
<sequence length="65" mass="7739">MNLIVDSGVIRLRLPNGRGKNYINKKTFLAKYTMLFNNWNVLFKLFTIENISRLWFIIFGIANMR</sequence>
<dbReference type="Proteomes" id="UP000255317">
    <property type="component" value="Unassembled WGS sequence"/>
</dbReference>
<evidence type="ECO:0000313" key="1">
    <source>
        <dbReference type="EMBL" id="RDK88575.1"/>
    </source>
</evidence>